<dbReference type="InterPro" id="IPR015943">
    <property type="entry name" value="WD40/YVTN_repeat-like_dom_sf"/>
</dbReference>
<evidence type="ECO:0000256" key="1">
    <source>
        <dbReference type="ARBA" id="ARBA00004604"/>
    </source>
</evidence>
<dbReference type="PANTHER" id="PTHR44215:SF1">
    <property type="entry name" value="WD REPEAT-CONTAINING PROTEIN 75"/>
    <property type="match status" value="1"/>
</dbReference>
<evidence type="ECO:0000313" key="10">
    <source>
        <dbReference type="EMBL" id="EHL02252.1"/>
    </source>
</evidence>
<reference evidence="10 11" key="1">
    <citation type="journal article" date="2012" name="Eukaryot. Cell">
        <title>Genome sequence of the fungus Glarea lozoyensis: the first genome sequence of a species from the Helotiaceae family.</title>
        <authorList>
            <person name="Youssar L."/>
            <person name="Gruening B.A."/>
            <person name="Erxleben A."/>
            <person name="Guenther S."/>
            <person name="Huettel W."/>
        </authorList>
    </citation>
    <scope>NUCLEOTIDE SEQUENCE [LARGE SCALE GENOMIC DNA]</scope>
    <source>
        <strain evidence="11">ATCC 74030 / MF5533</strain>
    </source>
</reference>
<evidence type="ECO:0000256" key="2">
    <source>
        <dbReference type="ARBA" id="ARBA00022517"/>
    </source>
</evidence>
<keyword evidence="5" id="KW-0677">Repeat</keyword>
<comment type="subcellular location">
    <subcellularLocation>
        <location evidence="1">Nucleus</location>
        <location evidence="1">Nucleolus</location>
    </subcellularLocation>
</comment>
<evidence type="ECO:0000256" key="3">
    <source>
        <dbReference type="ARBA" id="ARBA00022552"/>
    </source>
</evidence>
<dbReference type="InterPro" id="IPR053826">
    <property type="entry name" value="WDR75"/>
</dbReference>
<comment type="caution">
    <text evidence="10">The sequence shown here is derived from an EMBL/GenBank/DDBJ whole genome shotgun (WGS) entry which is preliminary data.</text>
</comment>
<dbReference type="InterPro" id="IPR036322">
    <property type="entry name" value="WD40_repeat_dom_sf"/>
</dbReference>
<keyword evidence="3" id="KW-0698">rRNA processing</keyword>
<dbReference type="GO" id="GO:0003723">
    <property type="term" value="F:RNA binding"/>
    <property type="evidence" value="ECO:0007669"/>
    <property type="project" value="InterPro"/>
</dbReference>
<protein>
    <submittedName>
        <fullName evidence="10">Putative NET1-associated nuclear protein 1</fullName>
    </submittedName>
</protein>
<evidence type="ECO:0000313" key="11">
    <source>
        <dbReference type="Proteomes" id="UP000005446"/>
    </source>
</evidence>
<dbReference type="GO" id="GO:0032040">
    <property type="term" value="C:small-subunit processome"/>
    <property type="evidence" value="ECO:0007669"/>
    <property type="project" value="InterPro"/>
</dbReference>
<dbReference type="PANTHER" id="PTHR44215">
    <property type="entry name" value="WD REPEAT-CONTAINING PROTEIN 75"/>
    <property type="match status" value="1"/>
</dbReference>
<dbReference type="EMBL" id="AGUE01000031">
    <property type="protein sequence ID" value="EHL02252.1"/>
    <property type="molecule type" value="Genomic_DNA"/>
</dbReference>
<gene>
    <name evidence="10" type="ORF">M7I_1712</name>
</gene>
<dbReference type="AlphaFoldDB" id="H0EGU2"/>
<dbReference type="Gene3D" id="2.130.10.10">
    <property type="entry name" value="YVTN repeat-like/Quinoprotein amine dehydrogenase"/>
    <property type="match status" value="1"/>
</dbReference>
<evidence type="ECO:0000256" key="8">
    <source>
        <dbReference type="PROSITE-ProRule" id="PRU00221"/>
    </source>
</evidence>
<dbReference type="HOGENOM" id="CLU_005417_0_1_1"/>
<sequence>MASILKRKRGGVEVLDTPKRAKSVKKENGNSTLKVDGKVDWEKAAEETSKMKELVKVNGENLTNGDAVTAVSEQPQNKNVQKKKNTKGLDAPETDAGKSIEKPSLWKLSESIAGRMSSLEPVFTADEKHLLVTTRTAVLVYTAANSLLTRSIKLHLAESEPNTRIVSFSLSPTAPEIVWVACSDGNVYRVNWMTAAMESLGRRRDVVFTTEAKGDGWRVTANELTAPDDPIKTAARTIYTSKDRIRYLKTGAAGSVVVAAAGNKIIVGGLRTTEYDVKATPRPDGKDVKKSLKRTPIVDLVVGDAVNAVKWSRDVGQTQEIDPVNPLVTGSPYLQTFDLGTGHNASRQALSRSNVTIINSAPSAHKISEPRVTHMKISHDGKWLATVDEWTPPARDLTHLALDKNNAEEERLSRREIYLKFWEWSDEDNSWQLVSRIDAPHTLSQNSTHPGRVLDLAVDPNSSKFVTVGEDEIVCTWSTRTRKRDGVPVRGSKGQVLRNWYCQHAISLGKQEMAEDIGHIDASVAGAALAFSEDGSVLAAATSSQDGIVHFIEPNSGSIRQSQTGIFQGHLVKMDFLGQDLIVLADQLTLYDLVSNEIRMNFKLNIHLRELSIAQKQEMIHLAADLKSRTFAVSFPIRCKDLTVKKEKSLTYQQSELFIFHQDELQPQLHDILPIFITALLPAADSDGFLLLDTAAEIRTAHKKGSQILTAMAQSTSALLLDDSAEVNGVVVPTDEDEEMEDEDVQLLTPAATEDGNDDEDENDTPVVTAQQLAQVFDIGPAFALPPLEVMFYQVAGLFAGKPMVRDV</sequence>
<feature type="region of interest" description="Disordered" evidence="9">
    <location>
        <begin position="70"/>
        <end position="97"/>
    </location>
</feature>
<evidence type="ECO:0000256" key="6">
    <source>
        <dbReference type="ARBA" id="ARBA00023163"/>
    </source>
</evidence>
<keyword evidence="2" id="KW-0690">Ribosome biogenesis</keyword>
<dbReference type="GO" id="GO:2000234">
    <property type="term" value="P:positive regulation of rRNA processing"/>
    <property type="evidence" value="ECO:0007669"/>
    <property type="project" value="TreeGrafter"/>
</dbReference>
<keyword evidence="6" id="KW-0804">Transcription</keyword>
<dbReference type="GO" id="GO:0006364">
    <property type="term" value="P:rRNA processing"/>
    <property type="evidence" value="ECO:0007669"/>
    <property type="project" value="UniProtKB-KW"/>
</dbReference>
<dbReference type="GO" id="GO:0045943">
    <property type="term" value="P:positive regulation of transcription by RNA polymerase I"/>
    <property type="evidence" value="ECO:0007669"/>
    <property type="project" value="InterPro"/>
</dbReference>
<accession>H0EGU2</accession>
<dbReference type="PROSITE" id="PS50082">
    <property type="entry name" value="WD_REPEATS_2"/>
    <property type="match status" value="1"/>
</dbReference>
<evidence type="ECO:0000256" key="7">
    <source>
        <dbReference type="ARBA" id="ARBA00023242"/>
    </source>
</evidence>
<dbReference type="InterPro" id="IPR001680">
    <property type="entry name" value="WD40_rpt"/>
</dbReference>
<evidence type="ECO:0000256" key="5">
    <source>
        <dbReference type="ARBA" id="ARBA00022737"/>
    </source>
</evidence>
<keyword evidence="11" id="KW-1185">Reference proteome</keyword>
<proteinExistence type="predicted"/>
<evidence type="ECO:0000256" key="9">
    <source>
        <dbReference type="SAM" id="MobiDB-lite"/>
    </source>
</evidence>
<evidence type="ECO:0000256" key="4">
    <source>
        <dbReference type="ARBA" id="ARBA00022574"/>
    </source>
</evidence>
<dbReference type="Proteomes" id="UP000005446">
    <property type="component" value="Unassembled WGS sequence"/>
</dbReference>
<dbReference type="SUPFAM" id="SSF50978">
    <property type="entry name" value="WD40 repeat-like"/>
    <property type="match status" value="1"/>
</dbReference>
<dbReference type="OrthoDB" id="4096at2759"/>
<organism evidence="10 11">
    <name type="scientific">Glarea lozoyensis (strain ATCC 74030 / MF5533)</name>
    <dbReference type="NCBI Taxonomy" id="1104152"/>
    <lineage>
        <taxon>Eukaryota</taxon>
        <taxon>Fungi</taxon>
        <taxon>Dikarya</taxon>
        <taxon>Ascomycota</taxon>
        <taxon>Pezizomycotina</taxon>
        <taxon>Leotiomycetes</taxon>
        <taxon>Helotiales</taxon>
        <taxon>Helotiaceae</taxon>
        <taxon>Glarea</taxon>
    </lineage>
</organism>
<name>H0EGU2_GLAL7</name>
<dbReference type="CDD" id="cd23952">
    <property type="entry name" value="Utp17_CTD"/>
    <property type="match status" value="1"/>
</dbReference>
<dbReference type="InParanoid" id="H0EGU2"/>
<feature type="repeat" description="WD" evidence="8">
    <location>
        <begin position="446"/>
        <end position="487"/>
    </location>
</feature>
<dbReference type="SMART" id="SM00320">
    <property type="entry name" value="WD40"/>
    <property type="match status" value="2"/>
</dbReference>
<keyword evidence="4 8" id="KW-0853">WD repeat</keyword>
<keyword evidence="7" id="KW-0539">Nucleus</keyword>